<dbReference type="AlphaFoldDB" id="A0A0K2GB52"/>
<feature type="chain" id="PRO_5005476821" evidence="1">
    <location>
        <begin position="28"/>
        <end position="585"/>
    </location>
</feature>
<gene>
    <name evidence="2" type="ORF">NITMOv2_1677</name>
</gene>
<evidence type="ECO:0000313" key="2">
    <source>
        <dbReference type="EMBL" id="ALA58099.1"/>
    </source>
</evidence>
<dbReference type="PATRIC" id="fig|42253.5.peg.1647"/>
<sequence>MNIRPSARVIRHSRVLTVWALLHTATAGCYSAPALERPHFQRADDRRPIPEPQEETEGQWAFWDGTDKMIFYRIGQLFNLGRSIRTVGTWVGLASPVEAQNVNNFDEVPDSTWFTNRHAFARLSQDDLARGAGIGEGPSPRGGWTAISAKESLGSTPGFVIRDEKDDVYLLKFDPPLHPEMTTASEMISSRFLYAAGYHVPEHYLVDVDPRRIVVGPTAKFRGRYHVPRPMTDDDIKAILERVPHRPDGTIRAMASKFLPGIPKGPFLYVGQRPDDPNDRIRHENRRELRGLRILAAFLNHTDTKAANALDMYDPEAKYLTHYLIDFSSTLGADNADPQLSRFGNEYFLDFGTVGRSMVAAGFYVKPWEVPLRMAFPAVGYFESDYFDPERWRPTYPNPAFLRTTLRDAYWGAKIVTSFTDDDIDTIVQTGGFTDPRAERYVAAVLKARRDKIGRYYFSLVNPLDHFELMEGSGTDLVLTFENLAVLRGYAPSPTAIYRYSVRRRVRFGVDSEVIPQQVVIQSRITIPFGSGGLEAPALSDDFFLSVEIQTSYDGGERWSPRTSVYLRFDPLTKRLQLAGVDRES</sequence>
<protein>
    <submittedName>
        <fullName evidence="2">Uncharacterized protein</fullName>
    </submittedName>
</protein>
<reference evidence="2 3" key="1">
    <citation type="journal article" date="2015" name="Proc. Natl. Acad. Sci. U.S.A.">
        <title>Expanded metabolic versatility of ubiquitous nitrite-oxidizing bacteria from the genus Nitrospira.</title>
        <authorList>
            <person name="Koch H."/>
            <person name="Lucker S."/>
            <person name="Albertsen M."/>
            <person name="Kitzinger K."/>
            <person name="Herbold C."/>
            <person name="Spieck E."/>
            <person name="Nielsen P.H."/>
            <person name="Wagner M."/>
            <person name="Daims H."/>
        </authorList>
    </citation>
    <scope>NUCLEOTIDE SEQUENCE [LARGE SCALE GENOMIC DNA]</scope>
    <source>
        <strain evidence="2 3">NSP M-1</strain>
    </source>
</reference>
<dbReference type="STRING" id="42253.NITMOv2_1677"/>
<feature type="signal peptide" evidence="1">
    <location>
        <begin position="1"/>
        <end position="27"/>
    </location>
</feature>
<evidence type="ECO:0000313" key="3">
    <source>
        <dbReference type="Proteomes" id="UP000069205"/>
    </source>
</evidence>
<dbReference type="PROSITE" id="PS51257">
    <property type="entry name" value="PROKAR_LIPOPROTEIN"/>
    <property type="match status" value="1"/>
</dbReference>
<evidence type="ECO:0000256" key="1">
    <source>
        <dbReference type="SAM" id="SignalP"/>
    </source>
</evidence>
<dbReference type="KEGG" id="nmv:NITMOv2_1677"/>
<dbReference type="Proteomes" id="UP000069205">
    <property type="component" value="Chromosome"/>
</dbReference>
<dbReference type="EMBL" id="CP011801">
    <property type="protein sequence ID" value="ALA58099.1"/>
    <property type="molecule type" value="Genomic_DNA"/>
</dbReference>
<organism evidence="2 3">
    <name type="scientific">Nitrospira moscoviensis</name>
    <dbReference type="NCBI Taxonomy" id="42253"/>
    <lineage>
        <taxon>Bacteria</taxon>
        <taxon>Pseudomonadati</taxon>
        <taxon>Nitrospirota</taxon>
        <taxon>Nitrospiria</taxon>
        <taxon>Nitrospirales</taxon>
        <taxon>Nitrospiraceae</taxon>
        <taxon>Nitrospira</taxon>
    </lineage>
</organism>
<keyword evidence="3" id="KW-1185">Reference proteome</keyword>
<keyword evidence="1" id="KW-0732">Signal</keyword>
<proteinExistence type="predicted"/>
<name>A0A0K2GB52_NITMO</name>
<accession>A0A0K2GB52</accession>